<dbReference type="AlphaFoldDB" id="A0A933NVV6"/>
<reference evidence="4" key="1">
    <citation type="submission" date="2020-07" db="EMBL/GenBank/DDBJ databases">
        <title>Huge and variable diversity of episymbiotic CPR bacteria and DPANN archaea in groundwater ecosystems.</title>
        <authorList>
            <person name="He C.Y."/>
            <person name="Keren R."/>
            <person name="Whittaker M."/>
            <person name="Farag I.F."/>
            <person name="Doudna J."/>
            <person name="Cate J.H.D."/>
            <person name="Banfield J.F."/>
        </authorList>
    </citation>
    <scope>NUCLEOTIDE SEQUENCE</scope>
    <source>
        <strain evidence="4">NC_groundwater_1586_Pr3_B-0.1um_66_15</strain>
    </source>
</reference>
<dbReference type="Gene3D" id="3.30.70.100">
    <property type="match status" value="1"/>
</dbReference>
<comment type="caution">
    <text evidence="4">The sequence shown here is derived from an EMBL/GenBank/DDBJ whole genome shotgun (WGS) entry which is preliminary data.</text>
</comment>
<sequence length="104" mass="10920">MQPEGTYSSDVEGGAPVCIRYRIAGRMQTRDYLAFVAARARWLDISGWAEADATDGVTLVAAGPEALVGALEMACALGPLNALIERIEGAEEAGPVAPGFAIRR</sequence>
<gene>
    <name evidence="4" type="ORF">HY834_05805</name>
</gene>
<dbReference type="SUPFAM" id="SSF54975">
    <property type="entry name" value="Acylphosphatase/BLUF domain-like"/>
    <property type="match status" value="1"/>
</dbReference>
<dbReference type="InterPro" id="IPR036046">
    <property type="entry name" value="Acylphosphatase-like_dom_sf"/>
</dbReference>
<organism evidence="4 5">
    <name type="scientific">Devosia nanyangense</name>
    <dbReference type="NCBI Taxonomy" id="1228055"/>
    <lineage>
        <taxon>Bacteria</taxon>
        <taxon>Pseudomonadati</taxon>
        <taxon>Pseudomonadota</taxon>
        <taxon>Alphaproteobacteria</taxon>
        <taxon>Hyphomicrobiales</taxon>
        <taxon>Devosiaceae</taxon>
        <taxon>Devosia</taxon>
    </lineage>
</organism>
<dbReference type="PROSITE" id="PS51160">
    <property type="entry name" value="ACYLPHOSPHATASE_3"/>
    <property type="match status" value="1"/>
</dbReference>
<evidence type="ECO:0000259" key="3">
    <source>
        <dbReference type="PROSITE" id="PS51160"/>
    </source>
</evidence>
<protein>
    <submittedName>
        <fullName evidence="4">Acylphosphatase</fullName>
    </submittedName>
</protein>
<dbReference type="Proteomes" id="UP000782610">
    <property type="component" value="Unassembled WGS sequence"/>
</dbReference>
<dbReference type="InterPro" id="IPR001792">
    <property type="entry name" value="Acylphosphatase-like_dom"/>
</dbReference>
<accession>A0A933NVV6</accession>
<evidence type="ECO:0000313" key="4">
    <source>
        <dbReference type="EMBL" id="MBI4921244.1"/>
    </source>
</evidence>
<comment type="similarity">
    <text evidence="2">Belongs to the acylphosphatase family.</text>
</comment>
<feature type="domain" description="Acylphosphatase-like" evidence="3">
    <location>
        <begin position="18"/>
        <end position="104"/>
    </location>
</feature>
<proteinExistence type="inferred from homology"/>
<evidence type="ECO:0000256" key="2">
    <source>
        <dbReference type="RuleBase" id="RU004168"/>
    </source>
</evidence>
<evidence type="ECO:0000313" key="5">
    <source>
        <dbReference type="Proteomes" id="UP000782610"/>
    </source>
</evidence>
<dbReference type="Pfam" id="PF00708">
    <property type="entry name" value="Acylphosphatase"/>
    <property type="match status" value="1"/>
</dbReference>
<name>A0A933NVV6_9HYPH</name>
<comment type="caution">
    <text evidence="1">Lacks conserved residue(s) required for the propagation of feature annotation.</text>
</comment>
<dbReference type="EMBL" id="JACRAF010000018">
    <property type="protein sequence ID" value="MBI4921244.1"/>
    <property type="molecule type" value="Genomic_DNA"/>
</dbReference>
<evidence type="ECO:0000256" key="1">
    <source>
        <dbReference type="PROSITE-ProRule" id="PRU00520"/>
    </source>
</evidence>